<feature type="compositionally biased region" description="Polar residues" evidence="6">
    <location>
        <begin position="323"/>
        <end position="337"/>
    </location>
</feature>
<feature type="transmembrane region" description="Helical" evidence="7">
    <location>
        <begin position="36"/>
        <end position="59"/>
    </location>
</feature>
<dbReference type="Gene3D" id="1.20.1530.20">
    <property type="match status" value="1"/>
</dbReference>
<protein>
    <submittedName>
        <fullName evidence="8">Uncharacterized protein</fullName>
    </submittedName>
</protein>
<feature type="compositionally biased region" description="Basic and acidic residues" evidence="6">
    <location>
        <begin position="339"/>
        <end position="351"/>
    </location>
</feature>
<evidence type="ECO:0000256" key="2">
    <source>
        <dbReference type="ARBA" id="ARBA00006528"/>
    </source>
</evidence>
<evidence type="ECO:0000256" key="4">
    <source>
        <dbReference type="ARBA" id="ARBA00022989"/>
    </source>
</evidence>
<evidence type="ECO:0000256" key="3">
    <source>
        <dbReference type="ARBA" id="ARBA00022692"/>
    </source>
</evidence>
<feature type="transmembrane region" description="Helical" evidence="7">
    <location>
        <begin position="97"/>
        <end position="117"/>
    </location>
</feature>
<proteinExistence type="inferred from homology"/>
<feature type="transmembrane region" description="Helical" evidence="7">
    <location>
        <begin position="65"/>
        <end position="85"/>
    </location>
</feature>
<dbReference type="EMBL" id="HBIJ01022766">
    <property type="protein sequence ID" value="CAE0374108.1"/>
    <property type="molecule type" value="Transcribed_RNA"/>
</dbReference>
<dbReference type="AlphaFoldDB" id="A0A7S3K6A7"/>
<evidence type="ECO:0000256" key="1">
    <source>
        <dbReference type="ARBA" id="ARBA00004141"/>
    </source>
</evidence>
<name>A0A7S3K6A7_9STRA</name>
<dbReference type="PANTHER" id="PTHR10361:SF28">
    <property type="entry name" value="P3 PROTEIN-RELATED"/>
    <property type="match status" value="1"/>
</dbReference>
<keyword evidence="5 7" id="KW-0472">Membrane</keyword>
<feature type="transmembrane region" description="Helical" evidence="7">
    <location>
        <begin position="261"/>
        <end position="284"/>
    </location>
</feature>
<organism evidence="8">
    <name type="scientific">Aureoumbra lagunensis</name>
    <dbReference type="NCBI Taxonomy" id="44058"/>
    <lineage>
        <taxon>Eukaryota</taxon>
        <taxon>Sar</taxon>
        <taxon>Stramenopiles</taxon>
        <taxon>Ochrophyta</taxon>
        <taxon>Pelagophyceae</taxon>
        <taxon>Pelagomonadales</taxon>
        <taxon>Aureoumbra</taxon>
    </lineage>
</organism>
<keyword evidence="4 7" id="KW-1133">Transmembrane helix</keyword>
<keyword evidence="3 7" id="KW-0812">Transmembrane</keyword>
<feature type="compositionally biased region" description="Basic and acidic residues" evidence="6">
    <location>
        <begin position="304"/>
        <end position="320"/>
    </location>
</feature>
<comment type="subcellular location">
    <subcellularLocation>
        <location evidence="1">Membrane</location>
        <topology evidence="1">Multi-pass membrane protein</topology>
    </subcellularLocation>
</comment>
<feature type="transmembrane region" description="Helical" evidence="7">
    <location>
        <begin position="6"/>
        <end position="24"/>
    </location>
</feature>
<dbReference type="PANTHER" id="PTHR10361">
    <property type="entry name" value="SODIUM-BILE ACID COTRANSPORTER"/>
    <property type="match status" value="1"/>
</dbReference>
<dbReference type="InterPro" id="IPR038770">
    <property type="entry name" value="Na+/solute_symporter_sf"/>
</dbReference>
<evidence type="ECO:0000256" key="6">
    <source>
        <dbReference type="SAM" id="MobiDB-lite"/>
    </source>
</evidence>
<feature type="transmembrane region" description="Helical" evidence="7">
    <location>
        <begin position="197"/>
        <end position="218"/>
    </location>
</feature>
<evidence type="ECO:0000256" key="5">
    <source>
        <dbReference type="ARBA" id="ARBA00023136"/>
    </source>
</evidence>
<reference evidence="8" key="1">
    <citation type="submission" date="2021-01" db="EMBL/GenBank/DDBJ databases">
        <authorList>
            <person name="Corre E."/>
            <person name="Pelletier E."/>
            <person name="Niang G."/>
            <person name="Scheremetjew M."/>
            <person name="Finn R."/>
            <person name="Kale V."/>
            <person name="Holt S."/>
            <person name="Cochrane G."/>
            <person name="Meng A."/>
            <person name="Brown T."/>
            <person name="Cohen L."/>
        </authorList>
    </citation>
    <scope>NUCLEOTIDE SEQUENCE</scope>
    <source>
        <strain evidence="8">CCMP1510</strain>
    </source>
</reference>
<evidence type="ECO:0000256" key="7">
    <source>
        <dbReference type="SAM" id="Phobius"/>
    </source>
</evidence>
<feature type="compositionally biased region" description="Polar residues" evidence="6">
    <location>
        <begin position="397"/>
        <end position="407"/>
    </location>
</feature>
<feature type="transmembrane region" description="Helical" evidence="7">
    <location>
        <begin position="137"/>
        <end position="157"/>
    </location>
</feature>
<feature type="transmembrane region" description="Helical" evidence="7">
    <location>
        <begin position="169"/>
        <end position="191"/>
    </location>
</feature>
<feature type="region of interest" description="Disordered" evidence="6">
    <location>
        <begin position="297"/>
        <end position="351"/>
    </location>
</feature>
<sequence length="441" mass="48639">MWYETVLILIVNLIISFAAGCATRKAAYIQALQQKPAIGICLVMQFGIRPLVVFGLMILFRVPNLPAVGMLLCAMAPGGNGSNLLEIIFRGNIELGIICTLCSSLFSSVAIPINFYLYAKRFSGKNFTFFTMPWDDISLAIGCVVIGAISGATVRYRNDTLGAKLEQRAAVIGLILLVTAVILAVTSNIAALSSIPWSAWIAAIFPCPIGLAVSYYSARSIFKMSIQDARTVATEVGECNIGVAYAILLLLYKGNDRDIRLAFSGIVAYTVFNEIYIFAAAFYWRIIDPNTGSVDPHSQQAMDCDCKENDMPTKPDRDELLENENTPPKSSSANEQYQDLERATDPNKENSVDFISHDKQISDIFHDILPSHSGEEEYYALPRPPTYHSPQHRRSPISKSNENNSMVIVQPPSPPVNFSNKDDDECVLSSHSHSSCHQYNE</sequence>
<dbReference type="InterPro" id="IPR002657">
    <property type="entry name" value="BilAc:Na_symport/Acr3"/>
</dbReference>
<feature type="region of interest" description="Disordered" evidence="6">
    <location>
        <begin position="377"/>
        <end position="441"/>
    </location>
</feature>
<dbReference type="InterPro" id="IPR004710">
    <property type="entry name" value="Bilac:Na_transpt"/>
</dbReference>
<gene>
    <name evidence="8" type="ORF">ALAG00032_LOCUS14911</name>
</gene>
<comment type="similarity">
    <text evidence="2">Belongs to the bile acid:sodium symporter (BASS) (TC 2.A.28) family.</text>
</comment>
<dbReference type="GO" id="GO:0016020">
    <property type="term" value="C:membrane"/>
    <property type="evidence" value="ECO:0007669"/>
    <property type="project" value="UniProtKB-SubCell"/>
</dbReference>
<dbReference type="Pfam" id="PF01758">
    <property type="entry name" value="SBF"/>
    <property type="match status" value="1"/>
</dbReference>
<evidence type="ECO:0000313" key="8">
    <source>
        <dbReference type="EMBL" id="CAE0374108.1"/>
    </source>
</evidence>
<accession>A0A7S3K6A7</accession>